<keyword evidence="1" id="KW-1133">Transmembrane helix</keyword>
<dbReference type="EMBL" id="DYWT01000170">
    <property type="protein sequence ID" value="HJF32144.1"/>
    <property type="molecule type" value="Genomic_DNA"/>
</dbReference>
<sequence>MDWLGIGVLIIGIAFAILVIFLLKPIKKLATVLESLQQTTDRLPEVLDNVTNQTSTVLQTSNTTLGNVNEQVNEISPLFHIVGDAGKAAESLTSAALDKTTTLKQQTVDANEFVKHKKYEGIYGLLSFLFFLSQKRKEISETIPEPKSN</sequence>
<reference evidence="2" key="2">
    <citation type="submission" date="2021-09" db="EMBL/GenBank/DDBJ databases">
        <authorList>
            <person name="Gilroy R."/>
        </authorList>
    </citation>
    <scope>NUCLEOTIDE SEQUENCE</scope>
    <source>
        <strain evidence="2">CHK171-7178</strain>
    </source>
</reference>
<evidence type="ECO:0000313" key="2">
    <source>
        <dbReference type="EMBL" id="HJF32144.1"/>
    </source>
</evidence>
<reference evidence="2" key="1">
    <citation type="journal article" date="2021" name="PeerJ">
        <title>Extensive microbial diversity within the chicken gut microbiome revealed by metagenomics and culture.</title>
        <authorList>
            <person name="Gilroy R."/>
            <person name="Ravi A."/>
            <person name="Getino M."/>
            <person name="Pursley I."/>
            <person name="Horton D.L."/>
            <person name="Alikhan N.F."/>
            <person name="Baker D."/>
            <person name="Gharbi K."/>
            <person name="Hall N."/>
            <person name="Watson M."/>
            <person name="Adriaenssens E.M."/>
            <person name="Foster-Nyarko E."/>
            <person name="Jarju S."/>
            <person name="Secka A."/>
            <person name="Antonio M."/>
            <person name="Oren A."/>
            <person name="Chaudhuri R.R."/>
            <person name="La Ragione R."/>
            <person name="Hildebrand F."/>
            <person name="Pallen M.J."/>
        </authorList>
    </citation>
    <scope>NUCLEOTIDE SEQUENCE</scope>
    <source>
        <strain evidence="2">CHK171-7178</strain>
    </source>
</reference>
<keyword evidence="1" id="KW-0472">Membrane</keyword>
<protein>
    <submittedName>
        <fullName evidence="2">DUF948 domain-containing protein</fullName>
    </submittedName>
</protein>
<dbReference type="PANTHER" id="PTHR40070:SF1">
    <property type="entry name" value="UPF0478 PROTEIN YTXG"/>
    <property type="match status" value="1"/>
</dbReference>
<dbReference type="PANTHER" id="PTHR40070">
    <property type="entry name" value="UPF0478 PROTEIN YTXG"/>
    <property type="match status" value="1"/>
</dbReference>
<organism evidence="2 3">
    <name type="scientific">Sporosarcina psychrophila</name>
    <name type="common">Bacillus psychrophilus</name>
    <dbReference type="NCBI Taxonomy" id="1476"/>
    <lineage>
        <taxon>Bacteria</taxon>
        <taxon>Bacillati</taxon>
        <taxon>Bacillota</taxon>
        <taxon>Bacilli</taxon>
        <taxon>Bacillales</taxon>
        <taxon>Caryophanaceae</taxon>
        <taxon>Sporosarcina</taxon>
    </lineage>
</organism>
<dbReference type="InterPro" id="IPR009293">
    <property type="entry name" value="UPF0478"/>
</dbReference>
<gene>
    <name evidence="2" type="ORF">K8V56_10275</name>
</gene>
<dbReference type="AlphaFoldDB" id="A0A921KEL3"/>
<comment type="caution">
    <text evidence="2">The sequence shown here is derived from an EMBL/GenBank/DDBJ whole genome shotgun (WGS) entry which is preliminary data.</text>
</comment>
<dbReference type="Pfam" id="PF06103">
    <property type="entry name" value="DUF948"/>
    <property type="match status" value="1"/>
</dbReference>
<evidence type="ECO:0000256" key="1">
    <source>
        <dbReference type="SAM" id="Phobius"/>
    </source>
</evidence>
<name>A0A921KEL3_SPOPS</name>
<evidence type="ECO:0000313" key="3">
    <source>
        <dbReference type="Proteomes" id="UP000698173"/>
    </source>
</evidence>
<keyword evidence="1" id="KW-0812">Transmembrane</keyword>
<feature type="transmembrane region" description="Helical" evidence="1">
    <location>
        <begin position="6"/>
        <end position="23"/>
    </location>
</feature>
<accession>A0A921KEL3</accession>
<dbReference type="Proteomes" id="UP000698173">
    <property type="component" value="Unassembled WGS sequence"/>
</dbReference>
<proteinExistence type="predicted"/>